<dbReference type="EMBL" id="SMKO01000138">
    <property type="protein sequence ID" value="TDC98502.1"/>
    <property type="molecule type" value="Genomic_DNA"/>
</dbReference>
<sequence>MDDTTPAPIDPIRAAYLDMEQRRKRANRVRNWVNPLLTLQQAQAGNAKHADEQPALDYPTDAA</sequence>
<gene>
    <name evidence="2" type="ORF">E1292_35280</name>
</gene>
<reference evidence="2 3" key="1">
    <citation type="submission" date="2019-03" db="EMBL/GenBank/DDBJ databases">
        <title>Draft genome sequences of novel Actinobacteria.</title>
        <authorList>
            <person name="Sahin N."/>
            <person name="Ay H."/>
            <person name="Saygin H."/>
        </authorList>
    </citation>
    <scope>NUCLEOTIDE SEQUENCE [LARGE SCALE GENOMIC DNA]</scope>
    <source>
        <strain evidence="2 3">KC310</strain>
    </source>
</reference>
<organism evidence="2 3">
    <name type="scientific">Nonomuraea deserti</name>
    <dbReference type="NCBI Taxonomy" id="1848322"/>
    <lineage>
        <taxon>Bacteria</taxon>
        <taxon>Bacillati</taxon>
        <taxon>Actinomycetota</taxon>
        <taxon>Actinomycetes</taxon>
        <taxon>Streptosporangiales</taxon>
        <taxon>Streptosporangiaceae</taxon>
        <taxon>Nonomuraea</taxon>
    </lineage>
</organism>
<evidence type="ECO:0000313" key="2">
    <source>
        <dbReference type="EMBL" id="TDC98502.1"/>
    </source>
</evidence>
<keyword evidence="3" id="KW-1185">Reference proteome</keyword>
<feature type="region of interest" description="Disordered" evidence="1">
    <location>
        <begin position="42"/>
        <end position="63"/>
    </location>
</feature>
<accession>A0A4R4V7Y8</accession>
<dbReference type="RefSeq" id="WP_132601422.1">
    <property type="nucleotide sequence ID" value="NZ_SMKO01000138.1"/>
</dbReference>
<dbReference type="AlphaFoldDB" id="A0A4R4V7Y8"/>
<proteinExistence type="predicted"/>
<protein>
    <submittedName>
        <fullName evidence="2">Uncharacterized protein</fullName>
    </submittedName>
</protein>
<evidence type="ECO:0000256" key="1">
    <source>
        <dbReference type="SAM" id="MobiDB-lite"/>
    </source>
</evidence>
<name>A0A4R4V7Y8_9ACTN</name>
<comment type="caution">
    <text evidence="2">The sequence shown here is derived from an EMBL/GenBank/DDBJ whole genome shotgun (WGS) entry which is preliminary data.</text>
</comment>
<dbReference type="Proteomes" id="UP000295258">
    <property type="component" value="Unassembled WGS sequence"/>
</dbReference>
<evidence type="ECO:0000313" key="3">
    <source>
        <dbReference type="Proteomes" id="UP000295258"/>
    </source>
</evidence>